<reference evidence="1" key="1">
    <citation type="submission" date="2019-10" db="EMBL/GenBank/DDBJ databases">
        <authorList>
            <person name="Soares A.E.R."/>
            <person name="Aleixo A."/>
            <person name="Schneider P."/>
            <person name="Miyaki C.Y."/>
            <person name="Schneider M.P."/>
            <person name="Mello C."/>
            <person name="Vasconcelos A.T.R."/>
        </authorList>
    </citation>
    <scope>NUCLEOTIDE SEQUENCE</scope>
    <source>
        <tissue evidence="1">Muscle</tissue>
    </source>
</reference>
<dbReference type="EMBL" id="WHWB01033120">
    <property type="protein sequence ID" value="KAJ7421800.1"/>
    <property type="molecule type" value="Genomic_DNA"/>
</dbReference>
<keyword evidence="2" id="KW-1185">Reference proteome</keyword>
<evidence type="ECO:0000313" key="2">
    <source>
        <dbReference type="Proteomes" id="UP001145742"/>
    </source>
</evidence>
<gene>
    <name evidence="1" type="ORF">WISP_41121</name>
</gene>
<sequence length="75" mass="7911">MRFPMKPVVQTVMKQLCPAAHKGPGGSRNPPATLAELYTGKGECPKDDCDPMGSLGWNCGHMERGTGSLVGLVTP</sequence>
<protein>
    <submittedName>
        <fullName evidence="1">Uncharacterized protein</fullName>
    </submittedName>
</protein>
<comment type="caution">
    <text evidence="1">The sequence shown here is derived from an EMBL/GenBank/DDBJ whole genome shotgun (WGS) entry which is preliminary data.</text>
</comment>
<evidence type="ECO:0000313" key="1">
    <source>
        <dbReference type="EMBL" id="KAJ7421800.1"/>
    </source>
</evidence>
<name>A0ABQ9DHJ1_9PASS</name>
<proteinExistence type="predicted"/>
<accession>A0ABQ9DHJ1</accession>
<dbReference type="Proteomes" id="UP001145742">
    <property type="component" value="Unassembled WGS sequence"/>
</dbReference>
<organism evidence="1 2">
    <name type="scientific">Willisornis vidua</name>
    <name type="common">Xingu scale-backed antbird</name>
    <dbReference type="NCBI Taxonomy" id="1566151"/>
    <lineage>
        <taxon>Eukaryota</taxon>
        <taxon>Metazoa</taxon>
        <taxon>Chordata</taxon>
        <taxon>Craniata</taxon>
        <taxon>Vertebrata</taxon>
        <taxon>Euteleostomi</taxon>
        <taxon>Archelosauria</taxon>
        <taxon>Archosauria</taxon>
        <taxon>Dinosauria</taxon>
        <taxon>Saurischia</taxon>
        <taxon>Theropoda</taxon>
        <taxon>Coelurosauria</taxon>
        <taxon>Aves</taxon>
        <taxon>Neognathae</taxon>
        <taxon>Neoaves</taxon>
        <taxon>Telluraves</taxon>
        <taxon>Australaves</taxon>
        <taxon>Passeriformes</taxon>
        <taxon>Thamnophilidae</taxon>
        <taxon>Willisornis</taxon>
    </lineage>
</organism>